<evidence type="ECO:0008006" key="4">
    <source>
        <dbReference type="Google" id="ProtNLM"/>
    </source>
</evidence>
<comment type="caution">
    <text evidence="2">The sequence shown here is derived from an EMBL/GenBank/DDBJ whole genome shotgun (WGS) entry which is preliminary data.</text>
</comment>
<evidence type="ECO:0000256" key="1">
    <source>
        <dbReference type="PROSITE-ProRule" id="PRU00708"/>
    </source>
</evidence>
<keyword evidence="3" id="KW-1185">Reference proteome</keyword>
<dbReference type="GO" id="GO:0003729">
    <property type="term" value="F:mRNA binding"/>
    <property type="evidence" value="ECO:0007669"/>
    <property type="project" value="TreeGrafter"/>
</dbReference>
<dbReference type="NCBIfam" id="TIGR00756">
    <property type="entry name" value="PPR"/>
    <property type="match status" value="5"/>
</dbReference>
<proteinExistence type="predicted"/>
<protein>
    <recommendedName>
        <fullName evidence="4">Pentatricopeptide repeat-containing protein</fullName>
    </recommendedName>
</protein>
<accession>A0AA36J7W8</accession>
<feature type="repeat" description="PPR" evidence="1">
    <location>
        <begin position="459"/>
        <end position="493"/>
    </location>
</feature>
<dbReference type="GO" id="GO:0007005">
    <property type="term" value="P:mitochondrion organization"/>
    <property type="evidence" value="ECO:0007669"/>
    <property type="project" value="TreeGrafter"/>
</dbReference>
<gene>
    <name evidence="2" type="ORF">EVOR1521_LOCUS23516</name>
</gene>
<dbReference type="Pfam" id="PF13041">
    <property type="entry name" value="PPR_2"/>
    <property type="match status" value="3"/>
</dbReference>
<feature type="repeat" description="PPR" evidence="1">
    <location>
        <begin position="355"/>
        <end position="389"/>
    </location>
</feature>
<dbReference type="EMBL" id="CAUJNA010003359">
    <property type="protein sequence ID" value="CAJ1400096.1"/>
    <property type="molecule type" value="Genomic_DNA"/>
</dbReference>
<dbReference type="PANTHER" id="PTHR47934:SF6">
    <property type="entry name" value="MITOCHONDRIAL GROUP I INTRON SPLICING FACTOR CCM1-RELATED"/>
    <property type="match status" value="1"/>
</dbReference>
<dbReference type="AlphaFoldDB" id="A0AA36J7W8"/>
<feature type="repeat" description="PPR" evidence="1">
    <location>
        <begin position="600"/>
        <end position="634"/>
    </location>
</feature>
<feature type="repeat" description="PPR" evidence="1">
    <location>
        <begin position="738"/>
        <end position="772"/>
    </location>
</feature>
<dbReference type="GO" id="GO:0005739">
    <property type="term" value="C:mitochondrion"/>
    <property type="evidence" value="ECO:0007669"/>
    <property type="project" value="TreeGrafter"/>
</dbReference>
<dbReference type="Pfam" id="PF13812">
    <property type="entry name" value="PPR_3"/>
    <property type="match status" value="2"/>
</dbReference>
<dbReference type="InterPro" id="IPR011990">
    <property type="entry name" value="TPR-like_helical_dom_sf"/>
</dbReference>
<dbReference type="GO" id="GO:0006396">
    <property type="term" value="P:RNA processing"/>
    <property type="evidence" value="ECO:0007669"/>
    <property type="project" value="TreeGrafter"/>
</dbReference>
<evidence type="ECO:0000313" key="2">
    <source>
        <dbReference type="EMBL" id="CAJ1400096.1"/>
    </source>
</evidence>
<evidence type="ECO:0000313" key="3">
    <source>
        <dbReference type="Proteomes" id="UP001178507"/>
    </source>
</evidence>
<feature type="repeat" description="PPR" evidence="1">
    <location>
        <begin position="670"/>
        <end position="704"/>
    </location>
</feature>
<dbReference type="PROSITE" id="PS51375">
    <property type="entry name" value="PPR"/>
    <property type="match status" value="6"/>
</dbReference>
<dbReference type="InterPro" id="IPR051114">
    <property type="entry name" value="Mito_RNA_Proc_CCM1"/>
</dbReference>
<sequence>MAPTTVQVMWALWEEVGAEAVLLLCFCLGFFVLRLCQMRARSAGKKQCVYEPERRQPARLSLDRLQQLLDEEKEDEALRCAAQLALPGSHLVWLFQLLARHGAHSAADKLLALPSGCLSPKAAVALAQHAASAAGGLEVVRQVQRLLVGKALMSQGASEALLRGYALNGAGAEEAAQLLRSFPPSEAALSSALSLCAAKGAVHLAELLARGPVAGRQLTLPIAAGLLKVYGQAKLWGKACNLCLELRAAGIQPDTATYGALIKAAVEAGRQELAQQLFQESGNPDVMNVMSMIRSAGRERNVKKALELLEALETASPEPLDATTYNCALEACVAASDRASAEQLLRRMARQKAVDVVSYNTFIKLLLSSKLHGEVRDMLQEMRDQGISPNVVTYNSIIKEAAIRDMDTAWQLAEEMQSLGLRPDVYTASILVAGLRKEPRGPSVGRVLQLMTDSHIVPDEVLLNCLLDVCIRLKEPRHLGEVLDRWKRKGLPPSPHACVMLMRAHGHALRMDEAWALWRQLLRDDRALTEDIFMSMVDACLASSDLHSLLRVFQEARRVLRGFPRATVAFSLATKAAVQLQQLDMALELYEETREVLRLSLVTYNTLIDALVRGGDLKRAMDLFRDMALQDAGPDLITFSILIKGFSSAGDLETAIMLLGQMQSQGIYPDSILFNSILHGCAKRQRRALTEEVLADMERAGVSPSNFTLSILIKLYGRCGDLEAAFALLERRYDFQINAQVYTCLMSTCIWSGDLPRALEVYERMLREKCPADTKTFATLLQGCLRHGDPGTALRVLRAALPKAQLEKDSLEAAVLMAQNRSPEIAQEMLELLRAAGLKPSARLCAKAPKAAAR</sequence>
<dbReference type="SUPFAM" id="SSF48452">
    <property type="entry name" value="TPR-like"/>
    <property type="match status" value="1"/>
</dbReference>
<organism evidence="2 3">
    <name type="scientific">Effrenium voratum</name>
    <dbReference type="NCBI Taxonomy" id="2562239"/>
    <lineage>
        <taxon>Eukaryota</taxon>
        <taxon>Sar</taxon>
        <taxon>Alveolata</taxon>
        <taxon>Dinophyceae</taxon>
        <taxon>Suessiales</taxon>
        <taxon>Symbiodiniaceae</taxon>
        <taxon>Effrenium</taxon>
    </lineage>
</organism>
<reference evidence="2" key="1">
    <citation type="submission" date="2023-08" db="EMBL/GenBank/DDBJ databases">
        <authorList>
            <person name="Chen Y."/>
            <person name="Shah S."/>
            <person name="Dougan E. K."/>
            <person name="Thang M."/>
            <person name="Chan C."/>
        </authorList>
    </citation>
    <scope>NUCLEOTIDE SEQUENCE</scope>
</reference>
<feature type="repeat" description="PPR" evidence="1">
    <location>
        <begin position="635"/>
        <end position="669"/>
    </location>
</feature>
<name>A0AA36J7W8_9DINO</name>
<dbReference type="Gene3D" id="1.25.40.10">
    <property type="entry name" value="Tetratricopeptide repeat domain"/>
    <property type="match status" value="5"/>
</dbReference>
<dbReference type="PANTHER" id="PTHR47934">
    <property type="entry name" value="PENTATRICOPEPTIDE REPEAT-CONTAINING PROTEIN PET309, MITOCHONDRIAL"/>
    <property type="match status" value="1"/>
</dbReference>
<dbReference type="InterPro" id="IPR002885">
    <property type="entry name" value="PPR_rpt"/>
</dbReference>
<dbReference type="Proteomes" id="UP001178507">
    <property type="component" value="Unassembled WGS sequence"/>
</dbReference>